<dbReference type="AlphaFoldDB" id="A0ABD0TYT5"/>
<comment type="caution">
    <text evidence="2">The sequence shown here is derived from an EMBL/GenBank/DDBJ whole genome shotgun (WGS) entry which is preliminary data.</text>
</comment>
<feature type="region of interest" description="Disordered" evidence="1">
    <location>
        <begin position="1"/>
        <end position="98"/>
    </location>
</feature>
<dbReference type="EMBL" id="JANQDX010000019">
    <property type="protein sequence ID" value="KAL0904803.1"/>
    <property type="molecule type" value="Genomic_DNA"/>
</dbReference>
<keyword evidence="3" id="KW-1185">Reference proteome</keyword>
<feature type="compositionally biased region" description="Basic and acidic residues" evidence="1">
    <location>
        <begin position="51"/>
        <end position="61"/>
    </location>
</feature>
<evidence type="ECO:0000313" key="2">
    <source>
        <dbReference type="EMBL" id="KAL0904803.1"/>
    </source>
</evidence>
<reference evidence="2 3" key="1">
    <citation type="journal article" date="2024" name="Plant Biotechnol. J.">
        <title>Dendrobium thyrsiflorum genome and its molecular insights into genes involved in important horticultural traits.</title>
        <authorList>
            <person name="Chen B."/>
            <person name="Wang J.Y."/>
            <person name="Zheng P.J."/>
            <person name="Li K.L."/>
            <person name="Liang Y.M."/>
            <person name="Chen X.F."/>
            <person name="Zhang C."/>
            <person name="Zhao X."/>
            <person name="He X."/>
            <person name="Zhang G.Q."/>
            <person name="Liu Z.J."/>
            <person name="Xu Q."/>
        </authorList>
    </citation>
    <scope>NUCLEOTIDE SEQUENCE [LARGE SCALE GENOMIC DNA]</scope>
    <source>
        <strain evidence="2">GZMU011</strain>
    </source>
</reference>
<name>A0ABD0TYT5_DENTH</name>
<accession>A0ABD0TYT5</accession>
<dbReference type="Proteomes" id="UP001552299">
    <property type="component" value="Unassembled WGS sequence"/>
</dbReference>
<protein>
    <submittedName>
        <fullName evidence="2">Uncharacterized protein</fullName>
    </submittedName>
</protein>
<feature type="compositionally biased region" description="Polar residues" evidence="1">
    <location>
        <begin position="62"/>
        <end position="85"/>
    </location>
</feature>
<gene>
    <name evidence="2" type="ORF">M5K25_026956</name>
</gene>
<organism evidence="2 3">
    <name type="scientific">Dendrobium thyrsiflorum</name>
    <name type="common">Pinecone-like raceme dendrobium</name>
    <name type="synonym">Orchid</name>
    <dbReference type="NCBI Taxonomy" id="117978"/>
    <lineage>
        <taxon>Eukaryota</taxon>
        <taxon>Viridiplantae</taxon>
        <taxon>Streptophyta</taxon>
        <taxon>Embryophyta</taxon>
        <taxon>Tracheophyta</taxon>
        <taxon>Spermatophyta</taxon>
        <taxon>Magnoliopsida</taxon>
        <taxon>Liliopsida</taxon>
        <taxon>Asparagales</taxon>
        <taxon>Orchidaceae</taxon>
        <taxon>Epidendroideae</taxon>
        <taxon>Malaxideae</taxon>
        <taxon>Dendrobiinae</taxon>
        <taxon>Dendrobium</taxon>
    </lineage>
</organism>
<evidence type="ECO:0000256" key="1">
    <source>
        <dbReference type="SAM" id="MobiDB-lite"/>
    </source>
</evidence>
<sequence>MRVELNVSERQTQRHQIRLNPSPNESKSRTRSAVGRFKPQFELPNGFQTEHAYRRIERLDETNPTSPRSLNSDIIKTSKCPSNGAQAREGGEEEEKKRWKRHLLDHRRSFVGPSPGPPPLAAGLPPGLQELSTRLLTVANHNQVFSGRRTFIELLIKAELPPIVGLLPVVGLSSDLYPTPSFLQSSDLCSSPNFCQTSGRHRASSSRRTYVCHRTFVGLLPDLHQSLDLHPMSDLDPSPDFCPKMEFRRTSTRH</sequence>
<evidence type="ECO:0000313" key="3">
    <source>
        <dbReference type="Proteomes" id="UP001552299"/>
    </source>
</evidence>
<proteinExistence type="predicted"/>